<dbReference type="GeneID" id="110771589"/>
<evidence type="ECO:0000256" key="10">
    <source>
        <dbReference type="SAM" id="MobiDB-lite"/>
    </source>
</evidence>
<keyword evidence="5" id="KW-0238">DNA-binding</keyword>
<dbReference type="InterPro" id="IPR036388">
    <property type="entry name" value="WH-like_DNA-bd_sf"/>
</dbReference>
<dbReference type="FunFam" id="1.10.10.10:FF:000057">
    <property type="entry name" value="Heat shock transcription factor 1"/>
    <property type="match status" value="1"/>
</dbReference>
<evidence type="ECO:0000259" key="11">
    <source>
        <dbReference type="PROSITE" id="PS00434"/>
    </source>
</evidence>
<protein>
    <submittedName>
        <fullName evidence="13 14">Heat stress transcription factor A-1b-like</fullName>
    </submittedName>
</protein>
<dbReference type="SMR" id="A0A6P5TX57"/>
<comment type="similarity">
    <text evidence="8">Belongs to the HSF family. Class A subfamily.</text>
</comment>
<dbReference type="Gene3D" id="1.10.10.10">
    <property type="entry name" value="Winged helix-like DNA-binding domain superfamily/Winged helix DNA-binding domain"/>
    <property type="match status" value="1"/>
</dbReference>
<accession>A0A6P5TX57</accession>
<dbReference type="Gramene" id="Pav_sc0000095.1_g500.1.mk:mrna">
    <property type="protein sequence ID" value="Pav_sc0000095.1_g500.1.mk:mrna"/>
    <property type="gene ID" value="Pav_sc0000095.1_g500.1.mk"/>
</dbReference>
<feature type="coiled-coil region" evidence="9">
    <location>
        <begin position="138"/>
        <end position="172"/>
    </location>
</feature>
<dbReference type="GO" id="GO:0006357">
    <property type="term" value="P:regulation of transcription by RNA polymerase II"/>
    <property type="evidence" value="ECO:0007669"/>
    <property type="project" value="TreeGrafter"/>
</dbReference>
<dbReference type="SMART" id="SM00415">
    <property type="entry name" value="HSF"/>
    <property type="match status" value="1"/>
</dbReference>
<dbReference type="PANTHER" id="PTHR10015">
    <property type="entry name" value="HEAT SHOCK TRANSCRIPTION FACTOR"/>
    <property type="match status" value="1"/>
</dbReference>
<gene>
    <name evidence="13 14" type="primary">LOC110771589</name>
</gene>
<keyword evidence="9" id="KW-0175">Coiled coil</keyword>
<dbReference type="RefSeq" id="XP_021831621.1">
    <property type="nucleotide sequence ID" value="XM_021975929.1"/>
</dbReference>
<evidence type="ECO:0000313" key="12">
    <source>
        <dbReference type="Proteomes" id="UP000515124"/>
    </source>
</evidence>
<dbReference type="PRINTS" id="PR00056">
    <property type="entry name" value="HSFDOMAIN"/>
</dbReference>
<evidence type="ECO:0000256" key="6">
    <source>
        <dbReference type="ARBA" id="ARBA00023163"/>
    </source>
</evidence>
<keyword evidence="12" id="KW-1185">Reference proteome</keyword>
<evidence type="ECO:0000256" key="3">
    <source>
        <dbReference type="ARBA" id="ARBA00023015"/>
    </source>
</evidence>
<keyword evidence="6" id="KW-0804">Transcription</keyword>
<dbReference type="GO" id="GO:0005634">
    <property type="term" value="C:nucleus"/>
    <property type="evidence" value="ECO:0007669"/>
    <property type="project" value="UniProtKB-SubCell"/>
</dbReference>
<dbReference type="Proteomes" id="UP000515124">
    <property type="component" value="Unplaced"/>
</dbReference>
<feature type="region of interest" description="Disordered" evidence="10">
    <location>
        <begin position="110"/>
        <end position="129"/>
    </location>
</feature>
<dbReference type="GO" id="GO:0000978">
    <property type="term" value="F:RNA polymerase II cis-regulatory region sequence-specific DNA binding"/>
    <property type="evidence" value="ECO:0007669"/>
    <property type="project" value="TreeGrafter"/>
</dbReference>
<dbReference type="KEGG" id="pavi:110771589"/>
<evidence type="ECO:0000256" key="5">
    <source>
        <dbReference type="ARBA" id="ARBA00023125"/>
    </source>
</evidence>
<keyword evidence="3" id="KW-0805">Transcription regulation</keyword>
<dbReference type="InterPro" id="IPR000232">
    <property type="entry name" value="HSF_DNA-bd"/>
</dbReference>
<evidence type="ECO:0000256" key="2">
    <source>
        <dbReference type="ARBA" id="ARBA00022553"/>
    </source>
</evidence>
<dbReference type="GO" id="GO:0034605">
    <property type="term" value="P:cellular response to heat"/>
    <property type="evidence" value="ECO:0007669"/>
    <property type="project" value="TreeGrafter"/>
</dbReference>
<feature type="domain" description="HSF-type DNA-binding" evidence="11">
    <location>
        <begin position="60"/>
        <end position="84"/>
    </location>
</feature>
<keyword evidence="4" id="KW-0346">Stress response</keyword>
<dbReference type="AlphaFoldDB" id="A0A6P5TX57"/>
<keyword evidence="7" id="KW-0539">Nucleus</keyword>
<evidence type="ECO:0000256" key="8">
    <source>
        <dbReference type="ARBA" id="ARBA00061350"/>
    </source>
</evidence>
<evidence type="ECO:0000256" key="1">
    <source>
        <dbReference type="ARBA" id="ARBA00004123"/>
    </source>
</evidence>
<evidence type="ECO:0000313" key="13">
    <source>
        <dbReference type="RefSeq" id="XP_021831613.1"/>
    </source>
</evidence>
<organism evidence="12 14">
    <name type="scientific">Prunus avium</name>
    <name type="common">Cherry</name>
    <name type="synonym">Cerasus avium</name>
    <dbReference type="NCBI Taxonomy" id="42229"/>
    <lineage>
        <taxon>Eukaryota</taxon>
        <taxon>Viridiplantae</taxon>
        <taxon>Streptophyta</taxon>
        <taxon>Embryophyta</taxon>
        <taxon>Tracheophyta</taxon>
        <taxon>Spermatophyta</taxon>
        <taxon>Magnoliopsida</taxon>
        <taxon>eudicotyledons</taxon>
        <taxon>Gunneridae</taxon>
        <taxon>Pentapetalae</taxon>
        <taxon>rosids</taxon>
        <taxon>fabids</taxon>
        <taxon>Rosales</taxon>
        <taxon>Rosaceae</taxon>
        <taxon>Amygdaloideae</taxon>
        <taxon>Amygdaleae</taxon>
        <taxon>Prunus</taxon>
    </lineage>
</organism>
<dbReference type="SUPFAM" id="SSF46785">
    <property type="entry name" value="Winged helix' DNA-binding domain"/>
    <property type="match status" value="1"/>
</dbReference>
<dbReference type="PROSITE" id="PS00434">
    <property type="entry name" value="HSF_DOMAIN"/>
    <property type="match status" value="1"/>
</dbReference>
<proteinExistence type="inferred from homology"/>
<comment type="subcellular location">
    <subcellularLocation>
        <location evidence="1">Nucleus</location>
    </subcellularLocation>
</comment>
<dbReference type="Pfam" id="PF00447">
    <property type="entry name" value="HSF_DNA-bind"/>
    <property type="match status" value="1"/>
</dbReference>
<name>A0A6P5TX57_PRUAV</name>
<feature type="compositionally biased region" description="Low complexity" evidence="10">
    <location>
        <begin position="119"/>
        <end position="129"/>
    </location>
</feature>
<dbReference type="InterPro" id="IPR036390">
    <property type="entry name" value="WH_DNA-bd_sf"/>
</dbReference>
<evidence type="ECO:0000313" key="14">
    <source>
        <dbReference type="RefSeq" id="XP_021831621.1"/>
    </source>
</evidence>
<evidence type="ECO:0000256" key="9">
    <source>
        <dbReference type="SAM" id="Coils"/>
    </source>
</evidence>
<sequence>MEGVEDAPTMINLANTPPPPFLNKTYDMVDDPSTNAVVSWSNGNNSFVVWNVPEFSRDLLPKYFKHNNFSSFVRQLNTYGFRKVDPDRWEFANEGFLRGQKHLLKTVSRRKPAHANSHQQAPPQVQSSQVGACVEVGNLGLEEEVERLKNDKNSLMQELVRLRQKQQATDNQLHNVGQRVQGMEQRQQQMMSFLAKAMHSPGFLSQLVQHQNENNRRITGSNKKRRLPRQEDEILVGKLSTKSLDGQMVKYQPSMNEAAKAMLRQILKMNTSPRLEPSMINPDAFLIDNVPSSDALESGDTSNRILGVTFSEVPPTSEECYMPEEESGFPDSCHSTAISEIQCSPYAVTNCVKAAQVLEENMHNFQEDAVMPESTQMQGGVPESTVEIPNANFMSSETGNAEYMDMSAVLDGTLPTETDAFSPEPDVDALLGSNLPGITDIFWEQFLPASPLTGDVDEINLSSTDGGTMDQELKFGEENGWDKTQHMNHITEQMELLAPGSRIG</sequence>
<evidence type="ECO:0000256" key="4">
    <source>
        <dbReference type="ARBA" id="ARBA00023016"/>
    </source>
</evidence>
<dbReference type="PANTHER" id="PTHR10015:SF427">
    <property type="entry name" value="HEAT SHOCK FACTOR PROTEIN"/>
    <property type="match status" value="1"/>
</dbReference>
<keyword evidence="2" id="KW-0597">Phosphoprotein</keyword>
<dbReference type="GO" id="GO:0003700">
    <property type="term" value="F:DNA-binding transcription factor activity"/>
    <property type="evidence" value="ECO:0007669"/>
    <property type="project" value="InterPro"/>
</dbReference>
<dbReference type="RefSeq" id="XP_021831613.1">
    <property type="nucleotide sequence ID" value="XM_021975921.1"/>
</dbReference>
<evidence type="ECO:0000256" key="7">
    <source>
        <dbReference type="ARBA" id="ARBA00023242"/>
    </source>
</evidence>
<reference evidence="13 14" key="1">
    <citation type="submission" date="2025-04" db="UniProtKB">
        <authorList>
            <consortium name="RefSeq"/>
        </authorList>
    </citation>
    <scope>IDENTIFICATION</scope>
</reference>